<accession>A0A6J5EV87</accession>
<gene>
    <name evidence="1" type="ORF">LMG29739_05476</name>
</gene>
<dbReference type="Proteomes" id="UP000494329">
    <property type="component" value="Unassembled WGS sequence"/>
</dbReference>
<evidence type="ECO:0000313" key="2">
    <source>
        <dbReference type="Proteomes" id="UP000494329"/>
    </source>
</evidence>
<dbReference type="AlphaFoldDB" id="A0A6J5EV87"/>
<evidence type="ECO:0000313" key="1">
    <source>
        <dbReference type="EMBL" id="CAB3769126.1"/>
    </source>
</evidence>
<organism evidence="1 2">
    <name type="scientific">Paraburkholderia solisilvae</name>
    <dbReference type="NCBI Taxonomy" id="624376"/>
    <lineage>
        <taxon>Bacteria</taxon>
        <taxon>Pseudomonadati</taxon>
        <taxon>Pseudomonadota</taxon>
        <taxon>Betaproteobacteria</taxon>
        <taxon>Burkholderiales</taxon>
        <taxon>Burkholderiaceae</taxon>
        <taxon>Paraburkholderia</taxon>
    </lineage>
</organism>
<name>A0A6J5EV87_9BURK</name>
<protein>
    <submittedName>
        <fullName evidence="1">Uncharacterized protein</fullName>
    </submittedName>
</protein>
<dbReference type="EMBL" id="CADIKF010000061">
    <property type="protein sequence ID" value="CAB3769126.1"/>
    <property type="molecule type" value="Genomic_DNA"/>
</dbReference>
<keyword evidence="2" id="KW-1185">Reference proteome</keyword>
<reference evidence="1 2" key="1">
    <citation type="submission" date="2020-04" db="EMBL/GenBank/DDBJ databases">
        <authorList>
            <person name="De Canck E."/>
        </authorList>
    </citation>
    <scope>NUCLEOTIDE SEQUENCE [LARGE SCALE GENOMIC DNA]</scope>
    <source>
        <strain evidence="1 2">LMG 29739</strain>
    </source>
</reference>
<sequence length="44" mass="4588">MPALADTSVARHRGAYAFGIDAGEIDIAAVFERIKGRVSSGLTP</sequence>
<proteinExistence type="predicted"/>